<dbReference type="GO" id="GO:0032259">
    <property type="term" value="P:methylation"/>
    <property type="evidence" value="ECO:0007669"/>
    <property type="project" value="InterPro"/>
</dbReference>
<keyword evidence="2" id="KW-0255">Endonuclease</keyword>
<accession>A0A109RGD5</accession>
<reference evidence="2 3" key="1">
    <citation type="journal article" date="2016" name="Genome Announc.">
        <title>Complete Genome Sequences of Aerococcus christensenii CCUG 28831T, Aerococcus sanguinicola CCUG 43001T, Aerococcus urinae CCUG 36881T, Aerococcus urinaeequi CCUG 28094T, Aerococcus urinaehominis CCUG 42038 BT, and Aerococcus viridans CCUG 4311T.</title>
        <authorList>
            <person name="Carkaci D."/>
            <person name="Dargis R."/>
            <person name="Nielsen X.C."/>
            <person name="Skovgaard O."/>
            <person name="Fuursted K."/>
            <person name="Christensen J.J."/>
        </authorList>
    </citation>
    <scope>NUCLEOTIDE SEQUENCE [LARGE SCALE GENOMIC DNA]</scope>
    <source>
        <strain evidence="2 3">CCUG42038B</strain>
    </source>
</reference>
<keyword evidence="3" id="KW-1185">Reference proteome</keyword>
<dbReference type="GO" id="GO:0006304">
    <property type="term" value="P:DNA modification"/>
    <property type="evidence" value="ECO:0007669"/>
    <property type="project" value="InterPro"/>
</dbReference>
<dbReference type="GO" id="GO:0005524">
    <property type="term" value="F:ATP binding"/>
    <property type="evidence" value="ECO:0007669"/>
    <property type="project" value="InterPro"/>
</dbReference>
<dbReference type="InterPro" id="IPR027417">
    <property type="entry name" value="P-loop_NTPase"/>
</dbReference>
<evidence type="ECO:0000313" key="2">
    <source>
        <dbReference type="EMBL" id="AMB98604.1"/>
    </source>
</evidence>
<organism evidence="2 3">
    <name type="scientific">Aerococcus urinaehominis</name>
    <dbReference type="NCBI Taxonomy" id="128944"/>
    <lineage>
        <taxon>Bacteria</taxon>
        <taxon>Bacillati</taxon>
        <taxon>Bacillota</taxon>
        <taxon>Bacilli</taxon>
        <taxon>Lactobacillales</taxon>
        <taxon>Aerococcaceae</taxon>
        <taxon>Aerococcus</taxon>
    </lineage>
</organism>
<dbReference type="REBASE" id="137653">
    <property type="entry name" value="Aur38BORF720P"/>
</dbReference>
<dbReference type="KEGG" id="auh:AWM75_00720"/>
<dbReference type="InterPro" id="IPR011639">
    <property type="entry name" value="MethylTrfase_TaqI-like_dom"/>
</dbReference>
<dbReference type="InterPro" id="IPR029063">
    <property type="entry name" value="SAM-dependent_MTases_sf"/>
</dbReference>
<dbReference type="Gene3D" id="3.40.50.300">
    <property type="entry name" value="P-loop containing nucleotide triphosphate hydrolases"/>
    <property type="match status" value="2"/>
</dbReference>
<evidence type="ECO:0000259" key="1">
    <source>
        <dbReference type="SMART" id="SM00487"/>
    </source>
</evidence>
<dbReference type="PROSITE" id="PS00092">
    <property type="entry name" value="N6_MTASE"/>
    <property type="match status" value="1"/>
</dbReference>
<dbReference type="InterPro" id="IPR002052">
    <property type="entry name" value="DNA_methylase_N6_adenine_CS"/>
</dbReference>
<dbReference type="Gene3D" id="3.40.50.150">
    <property type="entry name" value="Vaccinia Virus protein VP39"/>
    <property type="match status" value="1"/>
</dbReference>
<proteinExistence type="predicted"/>
<dbReference type="RefSeq" id="WP_067977263.1">
    <property type="nucleotide sequence ID" value="NZ_CP014163.1"/>
</dbReference>
<keyword evidence="2" id="KW-0540">Nuclease</keyword>
<dbReference type="STRING" id="128944.AWM75_00720"/>
<evidence type="ECO:0000313" key="3">
    <source>
        <dbReference type="Proteomes" id="UP000062260"/>
    </source>
</evidence>
<dbReference type="EMBL" id="CP014163">
    <property type="protein sequence ID" value="AMB98604.1"/>
    <property type="molecule type" value="Genomic_DNA"/>
</dbReference>
<dbReference type="GO" id="GO:0003677">
    <property type="term" value="F:DNA binding"/>
    <property type="evidence" value="ECO:0007669"/>
    <property type="project" value="InterPro"/>
</dbReference>
<sequence>MNDTERDLTVIDPYSEVKRQLYAYTLPEVPSHDGFVKIGDTTQAVNQRIIQQVGTVGLNPDLLFTRLARRSDGTWFRDHDFHRYLRLNGIEAKDFNKSAREWFDFGDHVDRAEDLADKYIALDYDEVQLPDGDTDYVLRQEQAQAVEETLAYIRDDKTPREFLWNAKPRFGKTLSTYDLIRHLKTNNVLIVTNRPAIANSWYDDFEKFIASKEPQMKFVTNGDTLKDKGLSRDEFMQLAISSDEDIQQIVFLSLQDLKGAEFAGGPHKKLEWVGQLDWDLLVIDEAHEGVDTVKTDKAFDQLKRHFTLHLSGTPFKQLASDKFRADQIFNWSYVDEQTAKENWSLADGHNPYETLPTMNLFTYQMSDIVRQDVSGGLALDEDTNVDYAFDLNEFFRVKDNGRFEYEDDVKRFLDNLSSGKFPFSPDQHRAELDHTFWLLPRVAAAKALEKLLNQHPVFKDYQTILAAGDGVSLVDDGDQAITEGEAQSYTANTKSFERVRQAIDQHDQTITLSVGQLTTGVTIPEWTAVLMLNNIKSPALYFQAAFRAQNPHQFVKAGELIQKENAYIFDFAPVRTLQLYSEFAQNLSGERTATTQDQHDRIKTLLNFFPVIAEDEGGEMKAIDAGEVMTIPNKMVSREVVKQGFMSNLLFANVSGIFAPNSRLKEIIDKIQPEENKRLQNRREINLTNPSLDEHGNVAIAKHLTEDLTQDIFGDKIWQADAKVVEVLNDQQIDTRKKESNLVDMIVDNLDTDKLFENFDITRKGQQRTIEDNIKEGVQNRVERNHLTMVNQVREIDSAYAIKIEALEANQDQAEAEKVVQRQVLDQERDSQIQAAQDNFITAVQDDVETVLAQEVRNQQVNSEEKKKKVTEDDTRDHLRGFARTIPSFLMAYGDDDTTLANFERRIDADTFEELTSITIDEFKLLRDGYYDQEMGKEIPGVFNEIVFDESIKEFNQTKDRLANYFDRDQEEDIFDYIPPQKTNQIFTPKAVVKMMVDALEEENPGIFTNKDLKFADLYAKSGLYMTEVVTRLFQGLADEIPDDKERLDSIFNNQIYIATPTNILYNIVKNFVYGDDLAHLAEGHLIEVDTAKLAQEGRLADEIEAYFGKEGEQVKFDVIIGNPPYQEELAGGNLTKSKPVYHKFLDSAYEIADIVEVIHPARFLNNAGDTPKKWNNKMLNDTHLKIVFFEANAANIFPNTDIKGGVVVSYRDKNQDFGAIEIFIANENLKSILKKTKQSGNDSLSTLIFPAGSYKFEKTKVGQMSNPEYVKSVGCTLKTNAFDKLPEDFCFEKPNDNLRYARILGLYQRERIKKYIRTDFLAEHPNLDKYKVVLPFSNGSGEFGERLSSPSLEGPGVGHTQTVKSTILCKL</sequence>
<feature type="domain" description="Helicase ATP-binding" evidence="1">
    <location>
        <begin position="134"/>
        <end position="340"/>
    </location>
</feature>
<gene>
    <name evidence="2" type="ORF">AWM75_00720</name>
</gene>
<dbReference type="GO" id="GO:0004519">
    <property type="term" value="F:endonuclease activity"/>
    <property type="evidence" value="ECO:0007669"/>
    <property type="project" value="UniProtKB-KW"/>
</dbReference>
<dbReference type="SUPFAM" id="SSF53335">
    <property type="entry name" value="S-adenosyl-L-methionine-dependent methyltransferases"/>
    <property type="match status" value="1"/>
</dbReference>
<dbReference type="Pfam" id="PF04851">
    <property type="entry name" value="ResIII"/>
    <property type="match status" value="1"/>
</dbReference>
<dbReference type="GO" id="GO:0016787">
    <property type="term" value="F:hydrolase activity"/>
    <property type="evidence" value="ECO:0007669"/>
    <property type="project" value="InterPro"/>
</dbReference>
<dbReference type="Proteomes" id="UP000062260">
    <property type="component" value="Chromosome"/>
</dbReference>
<dbReference type="OrthoDB" id="9813673at2"/>
<dbReference type="SUPFAM" id="SSF52540">
    <property type="entry name" value="P-loop containing nucleoside triphosphate hydrolases"/>
    <property type="match status" value="2"/>
</dbReference>
<dbReference type="GO" id="GO:0009007">
    <property type="term" value="F:site-specific DNA-methyltransferase (adenine-specific) activity"/>
    <property type="evidence" value="ECO:0007669"/>
    <property type="project" value="UniProtKB-EC"/>
</dbReference>
<dbReference type="InterPro" id="IPR014001">
    <property type="entry name" value="Helicase_ATP-bd"/>
</dbReference>
<name>A0A109RGD5_9LACT</name>
<dbReference type="Pfam" id="PF07669">
    <property type="entry name" value="Eco57I"/>
    <property type="match status" value="1"/>
</dbReference>
<reference evidence="3" key="2">
    <citation type="submission" date="2016-01" db="EMBL/GenBank/DDBJ databases">
        <title>Six Aerococcus type strain genome sequencing and assembly using PacBio and Illumina Hiseq.</title>
        <authorList>
            <person name="Carkaci D."/>
            <person name="Dargis R."/>
            <person name="Nielsen X.C."/>
            <person name="Skovgaard O."/>
            <person name="Fuursted K."/>
            <person name="Christensen J.J."/>
        </authorList>
    </citation>
    <scope>NUCLEOTIDE SEQUENCE [LARGE SCALE GENOMIC DNA]</scope>
    <source>
        <strain evidence="3">CCUG42038B</strain>
    </source>
</reference>
<dbReference type="InterPro" id="IPR006935">
    <property type="entry name" value="Helicase/UvrB_N"/>
</dbReference>
<dbReference type="SMART" id="SM00487">
    <property type="entry name" value="DEXDc"/>
    <property type="match status" value="1"/>
</dbReference>
<keyword evidence="2" id="KW-0378">Hydrolase</keyword>
<protein>
    <submittedName>
        <fullName evidence="2">Restriction endonuclease</fullName>
    </submittedName>
</protein>